<gene>
    <name evidence="2" type="ORF">PR048_006917</name>
</gene>
<comment type="caution">
    <text evidence="2">The sequence shown here is derived from an EMBL/GenBank/DDBJ whole genome shotgun (WGS) entry which is preliminary data.</text>
</comment>
<sequence>MGCSSAGSNPVIPLFSALSAQGHSDSWADKADRDTQMDTDGIVLGKCAALGSGLEDSNGSGDGFSVSDLIARVGARTSGAMEPPPKQQNRRKGKLRVRTESGSAVCDSVSAHTNVQFGTSVTTSSASTLAGVSAAAGYSGIQSSMTRLRCSATMSIAAGKTPSSAMTPSPLIDCLSSTGALICTSGYSGSTKTITESSESCYLSFVVHFSDGE</sequence>
<name>A0ABQ9IC96_9NEOP</name>
<organism evidence="2 3">
    <name type="scientific">Dryococelus australis</name>
    <dbReference type="NCBI Taxonomy" id="614101"/>
    <lineage>
        <taxon>Eukaryota</taxon>
        <taxon>Metazoa</taxon>
        <taxon>Ecdysozoa</taxon>
        <taxon>Arthropoda</taxon>
        <taxon>Hexapoda</taxon>
        <taxon>Insecta</taxon>
        <taxon>Pterygota</taxon>
        <taxon>Neoptera</taxon>
        <taxon>Polyneoptera</taxon>
        <taxon>Phasmatodea</taxon>
        <taxon>Verophasmatodea</taxon>
        <taxon>Anareolatae</taxon>
        <taxon>Phasmatidae</taxon>
        <taxon>Eurycanthinae</taxon>
        <taxon>Dryococelus</taxon>
    </lineage>
</organism>
<evidence type="ECO:0000313" key="2">
    <source>
        <dbReference type="EMBL" id="KAJ8894302.1"/>
    </source>
</evidence>
<proteinExistence type="predicted"/>
<keyword evidence="3" id="KW-1185">Reference proteome</keyword>
<feature type="region of interest" description="Disordered" evidence="1">
    <location>
        <begin position="75"/>
        <end position="99"/>
    </location>
</feature>
<evidence type="ECO:0000256" key="1">
    <source>
        <dbReference type="SAM" id="MobiDB-lite"/>
    </source>
</evidence>
<evidence type="ECO:0000313" key="3">
    <source>
        <dbReference type="Proteomes" id="UP001159363"/>
    </source>
</evidence>
<protein>
    <submittedName>
        <fullName evidence="2">Uncharacterized protein</fullName>
    </submittedName>
</protein>
<dbReference type="EMBL" id="JARBHB010000002">
    <property type="protein sequence ID" value="KAJ8894302.1"/>
    <property type="molecule type" value="Genomic_DNA"/>
</dbReference>
<accession>A0ABQ9IC96</accession>
<reference evidence="2 3" key="1">
    <citation type="submission" date="2023-02" db="EMBL/GenBank/DDBJ databases">
        <title>LHISI_Scaffold_Assembly.</title>
        <authorList>
            <person name="Stuart O.P."/>
            <person name="Cleave R."/>
            <person name="Magrath M.J.L."/>
            <person name="Mikheyev A.S."/>
        </authorList>
    </citation>
    <scope>NUCLEOTIDE SEQUENCE [LARGE SCALE GENOMIC DNA]</scope>
    <source>
        <strain evidence="2">Daus_M_001</strain>
        <tissue evidence="2">Leg muscle</tissue>
    </source>
</reference>
<dbReference type="Proteomes" id="UP001159363">
    <property type="component" value="Chromosome 2"/>
</dbReference>